<feature type="transmembrane region" description="Helical" evidence="1">
    <location>
        <begin position="37"/>
        <end position="55"/>
    </location>
</feature>
<evidence type="ECO:0000256" key="1">
    <source>
        <dbReference type="SAM" id="Phobius"/>
    </source>
</evidence>
<protein>
    <submittedName>
        <fullName evidence="2">Uncharacterized protein</fullName>
    </submittedName>
</protein>
<feature type="transmembrane region" description="Helical" evidence="1">
    <location>
        <begin position="12"/>
        <end position="31"/>
    </location>
</feature>
<organism evidence="2">
    <name type="scientific">marine sediment metagenome</name>
    <dbReference type="NCBI Taxonomy" id="412755"/>
    <lineage>
        <taxon>unclassified sequences</taxon>
        <taxon>metagenomes</taxon>
        <taxon>ecological metagenomes</taxon>
    </lineage>
</organism>
<keyword evidence="1" id="KW-0472">Membrane</keyword>
<gene>
    <name evidence="2" type="ORF">LCGC14_0396130</name>
</gene>
<evidence type="ECO:0000313" key="2">
    <source>
        <dbReference type="EMBL" id="KKN73811.1"/>
    </source>
</evidence>
<accession>A0A0F9VJZ7</accession>
<keyword evidence="1" id="KW-0812">Transmembrane</keyword>
<dbReference type="AlphaFoldDB" id="A0A0F9VJZ7"/>
<keyword evidence="1" id="KW-1133">Transmembrane helix</keyword>
<proteinExistence type="predicted"/>
<dbReference type="EMBL" id="LAZR01000336">
    <property type="protein sequence ID" value="KKN73811.1"/>
    <property type="molecule type" value="Genomic_DNA"/>
</dbReference>
<sequence length="57" mass="6304">MKKWYHSKTEIAAFIGAVALIAQLVTGTVWLDAQLQMAIVIVVFAILRVFTNKGITL</sequence>
<comment type="caution">
    <text evidence="2">The sequence shown here is derived from an EMBL/GenBank/DDBJ whole genome shotgun (WGS) entry which is preliminary data.</text>
</comment>
<reference evidence="2" key="1">
    <citation type="journal article" date="2015" name="Nature">
        <title>Complex archaea that bridge the gap between prokaryotes and eukaryotes.</title>
        <authorList>
            <person name="Spang A."/>
            <person name="Saw J.H."/>
            <person name="Jorgensen S.L."/>
            <person name="Zaremba-Niedzwiedzka K."/>
            <person name="Martijn J."/>
            <person name="Lind A.E."/>
            <person name="van Eijk R."/>
            <person name="Schleper C."/>
            <person name="Guy L."/>
            <person name="Ettema T.J."/>
        </authorList>
    </citation>
    <scope>NUCLEOTIDE SEQUENCE</scope>
</reference>
<name>A0A0F9VJZ7_9ZZZZ</name>